<accession>A0A3M7MF20</accession>
<evidence type="ECO:0000256" key="1">
    <source>
        <dbReference type="SAM" id="SignalP"/>
    </source>
</evidence>
<gene>
    <name evidence="2" type="ORF">GMOD_00009654</name>
</gene>
<dbReference type="Proteomes" id="UP000265663">
    <property type="component" value="Unassembled WGS sequence"/>
</dbReference>
<protein>
    <submittedName>
        <fullName evidence="2">Uncharacterized protein</fullName>
    </submittedName>
</protein>
<sequence>MVRLSIFAVIFTAVASVAADGWCQCLYADGSHCCVTQYGIKKDCVGRCIDNGNSDQQCNAGGKYSDVSAWNAGFRRSCKVWTIPNA</sequence>
<feature type="chain" id="PRO_5017958595" evidence="1">
    <location>
        <begin position="20"/>
        <end position="86"/>
    </location>
</feature>
<reference evidence="2 3" key="1">
    <citation type="journal article" date="2014" name="PLoS ONE">
        <title>De novo Genome Assembly of the Fungal Plant Pathogen Pyrenophora semeniperda.</title>
        <authorList>
            <person name="Soliai M.M."/>
            <person name="Meyer S.E."/>
            <person name="Udall J.A."/>
            <person name="Elzinga D.E."/>
            <person name="Hermansen R.A."/>
            <person name="Bodily P.M."/>
            <person name="Hart A.A."/>
            <person name="Coleman C.E."/>
        </authorList>
    </citation>
    <scope>NUCLEOTIDE SEQUENCE [LARGE SCALE GENOMIC DNA]</scope>
    <source>
        <strain evidence="2 3">CCB06</strain>
        <tissue evidence="2">Mycelium</tissue>
    </source>
</reference>
<dbReference type="OrthoDB" id="2818448at2759"/>
<name>A0A3M7MF20_9PLEO</name>
<evidence type="ECO:0000313" key="2">
    <source>
        <dbReference type="EMBL" id="RMZ73136.1"/>
    </source>
</evidence>
<keyword evidence="3" id="KW-1185">Reference proteome</keyword>
<organism evidence="2 3">
    <name type="scientific">Pyrenophora seminiperda CCB06</name>
    <dbReference type="NCBI Taxonomy" id="1302712"/>
    <lineage>
        <taxon>Eukaryota</taxon>
        <taxon>Fungi</taxon>
        <taxon>Dikarya</taxon>
        <taxon>Ascomycota</taxon>
        <taxon>Pezizomycotina</taxon>
        <taxon>Dothideomycetes</taxon>
        <taxon>Pleosporomycetidae</taxon>
        <taxon>Pleosporales</taxon>
        <taxon>Pleosporineae</taxon>
        <taxon>Pleosporaceae</taxon>
        <taxon>Pyrenophora</taxon>
    </lineage>
</organism>
<dbReference type="AlphaFoldDB" id="A0A3M7MF20"/>
<proteinExistence type="predicted"/>
<feature type="signal peptide" evidence="1">
    <location>
        <begin position="1"/>
        <end position="19"/>
    </location>
</feature>
<dbReference type="EMBL" id="KE747838">
    <property type="protein sequence ID" value="RMZ73136.1"/>
    <property type="molecule type" value="Genomic_DNA"/>
</dbReference>
<keyword evidence="1" id="KW-0732">Signal</keyword>
<evidence type="ECO:0000313" key="3">
    <source>
        <dbReference type="Proteomes" id="UP000265663"/>
    </source>
</evidence>